<dbReference type="InterPro" id="IPR013094">
    <property type="entry name" value="AB_hydrolase_3"/>
</dbReference>
<feature type="domain" description="Alpha/beta hydrolase fold-3" evidence="2">
    <location>
        <begin position="95"/>
        <end position="302"/>
    </location>
</feature>
<evidence type="ECO:0000256" key="1">
    <source>
        <dbReference type="ARBA" id="ARBA00022801"/>
    </source>
</evidence>
<evidence type="ECO:0000313" key="4">
    <source>
        <dbReference type="Proteomes" id="UP000183180"/>
    </source>
</evidence>
<dbReference type="InterPro" id="IPR050300">
    <property type="entry name" value="GDXG_lipolytic_enzyme"/>
</dbReference>
<name>A0A1H2KZM3_9ACTN</name>
<dbReference type="Gene3D" id="3.40.50.1820">
    <property type="entry name" value="alpha/beta hydrolase"/>
    <property type="match status" value="1"/>
</dbReference>
<dbReference type="AlphaFoldDB" id="A0A1H2KZM3"/>
<reference evidence="3 4" key="1">
    <citation type="submission" date="2016-10" db="EMBL/GenBank/DDBJ databases">
        <authorList>
            <person name="de Groot N.N."/>
        </authorList>
    </citation>
    <scope>NUCLEOTIDE SEQUENCE [LARGE SCALE GENOMIC DNA]</scope>
    <source>
        <strain evidence="3 4">DSM 44215</strain>
    </source>
</reference>
<evidence type="ECO:0000313" key="3">
    <source>
        <dbReference type="EMBL" id="SDU74203.1"/>
    </source>
</evidence>
<dbReference type="PANTHER" id="PTHR48081">
    <property type="entry name" value="AB HYDROLASE SUPERFAMILY PROTEIN C4A8.06C"/>
    <property type="match status" value="1"/>
</dbReference>
<dbReference type="Proteomes" id="UP000183180">
    <property type="component" value="Unassembled WGS sequence"/>
</dbReference>
<dbReference type="Pfam" id="PF07859">
    <property type="entry name" value="Abhydrolase_3"/>
    <property type="match status" value="1"/>
</dbReference>
<dbReference type="InterPro" id="IPR029058">
    <property type="entry name" value="AB_hydrolase_fold"/>
</dbReference>
<keyword evidence="1" id="KW-0378">Hydrolase</keyword>
<dbReference type="RefSeq" id="WP_244278321.1">
    <property type="nucleotide sequence ID" value="NZ_FNLM01000034.1"/>
</dbReference>
<protein>
    <submittedName>
        <fullName evidence="3">Acetyl esterase/lipase</fullName>
    </submittedName>
</protein>
<dbReference type="GO" id="GO:0016787">
    <property type="term" value="F:hydrolase activity"/>
    <property type="evidence" value="ECO:0007669"/>
    <property type="project" value="UniProtKB-KW"/>
</dbReference>
<organism evidence="3 4">
    <name type="scientific">Gordonia westfalica</name>
    <dbReference type="NCBI Taxonomy" id="158898"/>
    <lineage>
        <taxon>Bacteria</taxon>
        <taxon>Bacillati</taxon>
        <taxon>Actinomycetota</taxon>
        <taxon>Actinomycetes</taxon>
        <taxon>Mycobacteriales</taxon>
        <taxon>Gordoniaceae</taxon>
        <taxon>Gordonia</taxon>
    </lineage>
</organism>
<dbReference type="STRING" id="158898.SAMN04488548_1344120"/>
<sequence length="329" mass="35369">MTLQEEGGRGAGVRRPRFDPELKAGLAVVGGVFPPTITPDLIPFMRRSYASPPVAETLEGRHVLHEEYTVRGHGGDEIVTSVFRSPDHPGSRPAIVYAHSGGLMFGDRFNALAMNLDWVEQLGAVLVCPEYRLAPEFQDPYAREDLYATLVWSVANAGDLSIDPRRVMVAGASAGGGLAAGAALAARDRSGPALCGQLLVYPMLDDRGRTPSTGQFDGVGVWDRISNETGWAAVLGDRYGSDDVSPYIAPARATDLTGLPPAFIDVGSAEIFRDEAIDYATAIWRAGGDAELHVWTGGFHAFDIFAPHTALAQGMMRARFDWVANRLSD</sequence>
<gene>
    <name evidence="3" type="ORF">SAMN04488548_1344120</name>
</gene>
<dbReference type="EMBL" id="FNLM01000034">
    <property type="protein sequence ID" value="SDU74203.1"/>
    <property type="molecule type" value="Genomic_DNA"/>
</dbReference>
<dbReference type="SUPFAM" id="SSF53474">
    <property type="entry name" value="alpha/beta-Hydrolases"/>
    <property type="match status" value="1"/>
</dbReference>
<evidence type="ECO:0000259" key="2">
    <source>
        <dbReference type="Pfam" id="PF07859"/>
    </source>
</evidence>
<accession>A0A1H2KZM3</accession>
<dbReference type="PANTHER" id="PTHR48081:SF8">
    <property type="entry name" value="ALPHA_BETA HYDROLASE FOLD-3 DOMAIN-CONTAINING PROTEIN-RELATED"/>
    <property type="match status" value="1"/>
</dbReference>
<proteinExistence type="predicted"/>